<keyword evidence="3" id="KW-1185">Reference proteome</keyword>
<protein>
    <submittedName>
        <fullName evidence="2">Uncharacterized protein</fullName>
    </submittedName>
</protein>
<organism evidence="2 3">
    <name type="scientific">Rhamnella rubrinervis</name>
    <dbReference type="NCBI Taxonomy" id="2594499"/>
    <lineage>
        <taxon>Eukaryota</taxon>
        <taxon>Viridiplantae</taxon>
        <taxon>Streptophyta</taxon>
        <taxon>Embryophyta</taxon>
        <taxon>Tracheophyta</taxon>
        <taxon>Spermatophyta</taxon>
        <taxon>Magnoliopsida</taxon>
        <taxon>eudicotyledons</taxon>
        <taxon>Gunneridae</taxon>
        <taxon>Pentapetalae</taxon>
        <taxon>rosids</taxon>
        <taxon>fabids</taxon>
        <taxon>Rosales</taxon>
        <taxon>Rhamnaceae</taxon>
        <taxon>rhamnoid group</taxon>
        <taxon>Rhamneae</taxon>
        <taxon>Rhamnella</taxon>
    </lineage>
</organism>
<sequence length="201" mass="22862">MELALSEQLREAGNGKKLQKFAKTMDYLERAKREESAPLIEAFFQQRLVEERVIHEREQQLEIELSQQRHEGDLKEKNRLALCSTTRSEEERLKRFRKRRKLSGVKPVEPGPAAPSAIAATAAATTAAPTSGKYVPRFRLQNAEGSGQAAPPEPDRWGSRRQDDRPPQPTDRWRSDDRRPSFGGSRSSWSSSRNPPRGSER</sequence>
<dbReference type="EMBL" id="VOIH02000004">
    <property type="protein sequence ID" value="KAF3447821.1"/>
    <property type="molecule type" value="Genomic_DNA"/>
</dbReference>
<feature type="region of interest" description="Disordered" evidence="1">
    <location>
        <begin position="98"/>
        <end position="201"/>
    </location>
</feature>
<accession>A0A8K0H8R3</accession>
<dbReference type="GO" id="GO:0071540">
    <property type="term" value="C:eukaryotic translation initiation factor 3 complex, eIF3e"/>
    <property type="evidence" value="ECO:0007669"/>
    <property type="project" value="TreeGrafter"/>
</dbReference>
<reference evidence="2" key="1">
    <citation type="submission" date="2020-03" db="EMBL/GenBank/DDBJ databases">
        <title>A high-quality chromosome-level genome assembly of a woody plant with both climbing and erect habits, Rhamnella rubrinervis.</title>
        <authorList>
            <person name="Lu Z."/>
            <person name="Yang Y."/>
            <person name="Zhu X."/>
            <person name="Sun Y."/>
        </authorList>
    </citation>
    <scope>NUCLEOTIDE SEQUENCE</scope>
    <source>
        <strain evidence="2">BYM</strain>
        <tissue evidence="2">Leaf</tissue>
    </source>
</reference>
<dbReference type="GO" id="GO:0003729">
    <property type="term" value="F:mRNA binding"/>
    <property type="evidence" value="ECO:0007669"/>
    <property type="project" value="TreeGrafter"/>
</dbReference>
<feature type="compositionally biased region" description="Low complexity" evidence="1">
    <location>
        <begin position="114"/>
        <end position="132"/>
    </location>
</feature>
<dbReference type="GO" id="GO:0071541">
    <property type="term" value="C:eukaryotic translation initiation factor 3 complex, eIF3m"/>
    <property type="evidence" value="ECO:0007669"/>
    <property type="project" value="TreeGrafter"/>
</dbReference>
<dbReference type="GO" id="GO:0003743">
    <property type="term" value="F:translation initiation factor activity"/>
    <property type="evidence" value="ECO:0007669"/>
    <property type="project" value="TreeGrafter"/>
</dbReference>
<proteinExistence type="predicted"/>
<gene>
    <name evidence="2" type="ORF">FNV43_RR08527</name>
</gene>
<feature type="compositionally biased region" description="Basic and acidic residues" evidence="1">
    <location>
        <begin position="153"/>
        <end position="180"/>
    </location>
</feature>
<dbReference type="Proteomes" id="UP000796880">
    <property type="component" value="Unassembled WGS sequence"/>
</dbReference>
<evidence type="ECO:0000256" key="1">
    <source>
        <dbReference type="SAM" id="MobiDB-lite"/>
    </source>
</evidence>
<dbReference type="OrthoDB" id="1712720at2759"/>
<name>A0A8K0H8R3_9ROSA</name>
<feature type="compositionally biased region" description="Low complexity" evidence="1">
    <location>
        <begin position="181"/>
        <end position="201"/>
    </location>
</feature>
<dbReference type="PANTHER" id="PTHR14005:SF0">
    <property type="entry name" value="EUKARYOTIC TRANSLATION INITIATION FACTOR 3 SUBUNIT A"/>
    <property type="match status" value="1"/>
</dbReference>
<dbReference type="GO" id="GO:0002188">
    <property type="term" value="P:translation reinitiation"/>
    <property type="evidence" value="ECO:0007669"/>
    <property type="project" value="TreeGrafter"/>
</dbReference>
<dbReference type="InterPro" id="IPR027512">
    <property type="entry name" value="EIF3A"/>
</dbReference>
<evidence type="ECO:0000313" key="3">
    <source>
        <dbReference type="Proteomes" id="UP000796880"/>
    </source>
</evidence>
<evidence type="ECO:0000313" key="2">
    <source>
        <dbReference type="EMBL" id="KAF3447821.1"/>
    </source>
</evidence>
<dbReference type="PANTHER" id="PTHR14005">
    <property type="entry name" value="EUKARYOTIC TRANSLATION INITIATION FACTOR 3, THETA SUBUNIT"/>
    <property type="match status" value="1"/>
</dbReference>
<comment type="caution">
    <text evidence="2">The sequence shown here is derived from an EMBL/GenBank/DDBJ whole genome shotgun (WGS) entry which is preliminary data.</text>
</comment>
<dbReference type="AlphaFoldDB" id="A0A8K0H8R3"/>
<dbReference type="GO" id="GO:0043614">
    <property type="term" value="C:multi-eIF complex"/>
    <property type="evidence" value="ECO:0007669"/>
    <property type="project" value="TreeGrafter"/>
</dbReference>
<dbReference type="GO" id="GO:0001732">
    <property type="term" value="P:formation of cytoplasmic translation initiation complex"/>
    <property type="evidence" value="ECO:0007669"/>
    <property type="project" value="TreeGrafter"/>
</dbReference>